<dbReference type="SUPFAM" id="SSF53067">
    <property type="entry name" value="Actin-like ATPase domain"/>
    <property type="match status" value="2"/>
</dbReference>
<sequence length="363" mass="40575">MKFLSLQLEGFGLDFSDLCLRAVKLKKRGRFLDLASWKDLEIEEGVIKDGEIQKEEKLVRHIKEMVSKIEGEKLKTKYVVASLPEKKAFLQVIRVPKMNLEELAGAIPFEAENYVPLPIEEVYLDFQMVSLAPDSADHFDVLIAALSKQTVDSYVYCIKKAGLIPKALEVESQSIVRALIKNNVSPFPVFIIDFGRSRTSFIIFSGQSLRFTSSVPLSSHQFSEAIAKEFKITIGEAEKLKIKYGLHSSSGGIESKRVAQSIVPLLLEMTEEARKYINYYHNHVNIPDSLGGGKIKKILLCGRGANLFDLPAFIASELKIPVERANPWVNILSKSVKKVPKLEFNESLGYATALGLALRASQE</sequence>
<dbReference type="EMBL" id="MHLW01000032">
    <property type="protein sequence ID" value="OGZ17558.1"/>
    <property type="molecule type" value="Genomic_DNA"/>
</dbReference>
<dbReference type="InterPro" id="IPR050696">
    <property type="entry name" value="FtsA/MreB"/>
</dbReference>
<dbReference type="Gene3D" id="3.30.420.40">
    <property type="match status" value="2"/>
</dbReference>
<dbReference type="PANTHER" id="PTHR32432">
    <property type="entry name" value="CELL DIVISION PROTEIN FTSA-RELATED"/>
    <property type="match status" value="1"/>
</dbReference>
<name>A0A1G2DXD2_9BACT</name>
<dbReference type="Proteomes" id="UP000178893">
    <property type="component" value="Unassembled WGS sequence"/>
</dbReference>
<protein>
    <recommendedName>
        <fullName evidence="3">SHS2 domain-containing protein</fullName>
    </recommendedName>
</protein>
<dbReference type="Gene3D" id="3.30.1490.300">
    <property type="match status" value="1"/>
</dbReference>
<dbReference type="PANTHER" id="PTHR32432:SF3">
    <property type="entry name" value="ETHANOLAMINE UTILIZATION PROTEIN EUTJ"/>
    <property type="match status" value="1"/>
</dbReference>
<reference evidence="1 2" key="1">
    <citation type="journal article" date="2016" name="Nat. Commun.">
        <title>Thousands of microbial genomes shed light on interconnected biogeochemical processes in an aquifer system.</title>
        <authorList>
            <person name="Anantharaman K."/>
            <person name="Brown C.T."/>
            <person name="Hug L.A."/>
            <person name="Sharon I."/>
            <person name="Castelle C.J."/>
            <person name="Probst A.J."/>
            <person name="Thomas B.C."/>
            <person name="Singh A."/>
            <person name="Wilkins M.J."/>
            <person name="Karaoz U."/>
            <person name="Brodie E.L."/>
            <person name="Williams K.H."/>
            <person name="Hubbard S.S."/>
            <person name="Banfield J.F."/>
        </authorList>
    </citation>
    <scope>NUCLEOTIDE SEQUENCE [LARGE SCALE GENOMIC DNA]</scope>
</reference>
<accession>A0A1G2DXD2</accession>
<dbReference type="AlphaFoldDB" id="A0A1G2DXD2"/>
<proteinExistence type="predicted"/>
<gene>
    <name evidence="1" type="ORF">A2V72_01445</name>
</gene>
<dbReference type="PIRSF" id="PIRSF019169">
    <property type="entry name" value="PilM"/>
    <property type="match status" value="1"/>
</dbReference>
<dbReference type="Pfam" id="PF11104">
    <property type="entry name" value="PilM_2"/>
    <property type="match status" value="1"/>
</dbReference>
<evidence type="ECO:0000313" key="2">
    <source>
        <dbReference type="Proteomes" id="UP000178893"/>
    </source>
</evidence>
<organism evidence="1 2">
    <name type="scientific">Candidatus Nealsonbacteria bacterium RBG_13_37_56</name>
    <dbReference type="NCBI Taxonomy" id="1801661"/>
    <lineage>
        <taxon>Bacteria</taxon>
        <taxon>Candidatus Nealsoniibacteriota</taxon>
    </lineage>
</organism>
<comment type="caution">
    <text evidence="1">The sequence shown here is derived from an EMBL/GenBank/DDBJ whole genome shotgun (WGS) entry which is preliminary data.</text>
</comment>
<dbReference type="NCBIfam" id="TIGR01175">
    <property type="entry name" value="pilM"/>
    <property type="match status" value="1"/>
</dbReference>
<evidence type="ECO:0000313" key="1">
    <source>
        <dbReference type="EMBL" id="OGZ17558.1"/>
    </source>
</evidence>
<dbReference type="InterPro" id="IPR005883">
    <property type="entry name" value="PilM"/>
</dbReference>
<evidence type="ECO:0008006" key="3">
    <source>
        <dbReference type="Google" id="ProtNLM"/>
    </source>
</evidence>
<dbReference type="InterPro" id="IPR043129">
    <property type="entry name" value="ATPase_NBD"/>
</dbReference>
<dbReference type="CDD" id="cd24049">
    <property type="entry name" value="ASKHA_NBD_PilM"/>
    <property type="match status" value="1"/>
</dbReference>